<accession>A0A179H391</accession>
<feature type="compositionally biased region" description="Gly residues" evidence="1">
    <location>
        <begin position="45"/>
        <end position="64"/>
    </location>
</feature>
<dbReference type="EMBL" id="LSBH01000002">
    <property type="protein sequence ID" value="OAQ84188.1"/>
    <property type="molecule type" value="Genomic_DNA"/>
</dbReference>
<dbReference type="AlphaFoldDB" id="A0A179H391"/>
<sequence>MSSLLRVSLLAELWSVARASESHSHLCLRFDGRTIRVDKASDNGPRGGYGGGRGGGGGFGGRGGYSAPMPYGVPPQGPGYAVGAPQMYAPVAYGRGYPPPQPGYGVPPQGESPEAPTLGRSDRRDERR</sequence>
<evidence type="ECO:0000256" key="2">
    <source>
        <dbReference type="SAM" id="SignalP"/>
    </source>
</evidence>
<feature type="region of interest" description="Disordered" evidence="1">
    <location>
        <begin position="37"/>
        <end position="76"/>
    </location>
</feature>
<feature type="signal peptide" evidence="2">
    <location>
        <begin position="1"/>
        <end position="19"/>
    </location>
</feature>
<feature type="chain" id="PRO_5008103235" evidence="2">
    <location>
        <begin position="20"/>
        <end position="128"/>
    </location>
</feature>
<proteinExistence type="predicted"/>
<evidence type="ECO:0000313" key="4">
    <source>
        <dbReference type="Proteomes" id="UP000078240"/>
    </source>
</evidence>
<dbReference type="Proteomes" id="UP000078240">
    <property type="component" value="Unassembled WGS sequence"/>
</dbReference>
<keyword evidence="2" id="KW-0732">Signal</keyword>
<evidence type="ECO:0000256" key="1">
    <source>
        <dbReference type="SAM" id="MobiDB-lite"/>
    </source>
</evidence>
<reference evidence="3 4" key="1">
    <citation type="submission" date="2016-01" db="EMBL/GenBank/DDBJ databases">
        <title>Biosynthesis of antibiotic leucinostatins and their inhibition on Phytophthora in bio-control Purpureocillium lilacinum.</title>
        <authorList>
            <person name="Wang G."/>
            <person name="Liu Z."/>
            <person name="Lin R."/>
            <person name="Li E."/>
            <person name="Mao Z."/>
            <person name="Ling J."/>
            <person name="Yin W."/>
            <person name="Xie B."/>
        </authorList>
    </citation>
    <scope>NUCLEOTIDE SEQUENCE [LARGE SCALE GENOMIC DNA]</scope>
    <source>
        <strain evidence="3">PLBJ-1</strain>
    </source>
</reference>
<evidence type="ECO:0000313" key="3">
    <source>
        <dbReference type="EMBL" id="OAQ84188.1"/>
    </source>
</evidence>
<organism evidence="3 4">
    <name type="scientific">Purpureocillium lilacinum</name>
    <name type="common">Paecilomyces lilacinus</name>
    <dbReference type="NCBI Taxonomy" id="33203"/>
    <lineage>
        <taxon>Eukaryota</taxon>
        <taxon>Fungi</taxon>
        <taxon>Dikarya</taxon>
        <taxon>Ascomycota</taxon>
        <taxon>Pezizomycotina</taxon>
        <taxon>Sordariomycetes</taxon>
        <taxon>Hypocreomycetidae</taxon>
        <taxon>Hypocreales</taxon>
        <taxon>Ophiocordycipitaceae</taxon>
        <taxon>Purpureocillium</taxon>
    </lineage>
</organism>
<name>A0A179H391_PURLI</name>
<protein>
    <submittedName>
        <fullName evidence="3">Uncharacterized protein</fullName>
    </submittedName>
</protein>
<gene>
    <name evidence="3" type="ORF">VFPBJ_02956</name>
</gene>
<feature type="region of interest" description="Disordered" evidence="1">
    <location>
        <begin position="91"/>
        <end position="128"/>
    </location>
</feature>
<comment type="caution">
    <text evidence="3">The sequence shown here is derived from an EMBL/GenBank/DDBJ whole genome shotgun (WGS) entry which is preliminary data.</text>
</comment>